<evidence type="ECO:0000313" key="2">
    <source>
        <dbReference type="Proteomes" id="UP000800984"/>
    </source>
</evidence>
<sequence length="117" mass="12868">MKYLKFLPIFLLFSCSNNSEDDLTEPTSLAAITTYNNDVRAIINANCINCHGATPIPGTSLSLDTYVKVRDAVLNNNLLGRISLPEGNSLLMPQSGQRLPQNTIDKINDWNSDGLLE</sequence>
<keyword evidence="2" id="KW-1185">Reference proteome</keyword>
<dbReference type="Proteomes" id="UP000800984">
    <property type="component" value="Unassembled WGS sequence"/>
</dbReference>
<proteinExistence type="predicted"/>
<comment type="caution">
    <text evidence="1">The sequence shown here is derived from an EMBL/GenBank/DDBJ whole genome shotgun (WGS) entry which is preliminary data.</text>
</comment>
<reference evidence="1 2" key="1">
    <citation type="submission" date="2020-02" db="EMBL/GenBank/DDBJ databases">
        <authorList>
            <person name="Chen W.-M."/>
        </authorList>
    </citation>
    <scope>NUCLEOTIDE SEQUENCE [LARGE SCALE GENOMIC DNA]</scope>
    <source>
        <strain evidence="1 2">KDG-16</strain>
    </source>
</reference>
<dbReference type="EMBL" id="JAAJBT010000002">
    <property type="protein sequence ID" value="NHM01271.1"/>
    <property type="molecule type" value="Genomic_DNA"/>
</dbReference>
<organism evidence="1 2">
    <name type="scientific">Flavobacterium difficile</name>
    <dbReference type="NCBI Taxonomy" id="2709659"/>
    <lineage>
        <taxon>Bacteria</taxon>
        <taxon>Pseudomonadati</taxon>
        <taxon>Bacteroidota</taxon>
        <taxon>Flavobacteriia</taxon>
        <taxon>Flavobacteriales</taxon>
        <taxon>Flavobacteriaceae</taxon>
        <taxon>Flavobacterium</taxon>
    </lineage>
</organism>
<accession>A0ABX0I3G0</accession>
<evidence type="ECO:0000313" key="1">
    <source>
        <dbReference type="EMBL" id="NHM01271.1"/>
    </source>
</evidence>
<name>A0ABX0I3G0_9FLAO</name>
<gene>
    <name evidence="1" type="ORF">G4D72_03990</name>
</gene>
<protein>
    <recommendedName>
        <fullName evidence="3">Cytochrome c domain-containing protein</fullName>
    </recommendedName>
</protein>
<evidence type="ECO:0008006" key="3">
    <source>
        <dbReference type="Google" id="ProtNLM"/>
    </source>
</evidence>
<dbReference type="RefSeq" id="WP_166076327.1">
    <property type="nucleotide sequence ID" value="NZ_JAAJBT010000002.1"/>
</dbReference>